<reference evidence="1" key="1">
    <citation type="submission" date="2020-06" db="EMBL/GenBank/DDBJ databases">
        <title>Draft genome of Bugula neritina, a colonial animal packing powerful symbionts and potential medicines.</title>
        <authorList>
            <person name="Rayko M."/>
        </authorList>
    </citation>
    <scope>NUCLEOTIDE SEQUENCE [LARGE SCALE GENOMIC DNA]</scope>
    <source>
        <strain evidence="1">Kwan_BN1</strain>
    </source>
</reference>
<keyword evidence="2" id="KW-1185">Reference proteome</keyword>
<dbReference type="Proteomes" id="UP000593567">
    <property type="component" value="Unassembled WGS sequence"/>
</dbReference>
<evidence type="ECO:0000313" key="2">
    <source>
        <dbReference type="Proteomes" id="UP000593567"/>
    </source>
</evidence>
<accession>A0A7J7ITM3</accession>
<name>A0A7J7ITM3_BUGNE</name>
<protein>
    <submittedName>
        <fullName evidence="1">Uncharacterized protein</fullName>
    </submittedName>
</protein>
<comment type="caution">
    <text evidence="1">The sequence shown here is derived from an EMBL/GenBank/DDBJ whole genome shotgun (WGS) entry which is preliminary data.</text>
</comment>
<dbReference type="EMBL" id="VXIV02003472">
    <property type="protein sequence ID" value="KAF6016751.1"/>
    <property type="molecule type" value="Genomic_DNA"/>
</dbReference>
<sequence length="73" mass="8161">MCQHQLGCRSVWQLNSLYSHLHEISDPIYDLLASTCTDLHNEGAVLSGTYKLSLSSTIDNFYCHSGGEEMDSH</sequence>
<dbReference type="AlphaFoldDB" id="A0A7J7ITM3"/>
<evidence type="ECO:0000313" key="1">
    <source>
        <dbReference type="EMBL" id="KAF6016751.1"/>
    </source>
</evidence>
<gene>
    <name evidence="1" type="ORF">EB796_024936</name>
</gene>
<organism evidence="1 2">
    <name type="scientific">Bugula neritina</name>
    <name type="common">Brown bryozoan</name>
    <name type="synonym">Sertularia neritina</name>
    <dbReference type="NCBI Taxonomy" id="10212"/>
    <lineage>
        <taxon>Eukaryota</taxon>
        <taxon>Metazoa</taxon>
        <taxon>Spiralia</taxon>
        <taxon>Lophotrochozoa</taxon>
        <taxon>Bryozoa</taxon>
        <taxon>Gymnolaemata</taxon>
        <taxon>Cheilostomatida</taxon>
        <taxon>Flustrina</taxon>
        <taxon>Buguloidea</taxon>
        <taxon>Bugulidae</taxon>
        <taxon>Bugula</taxon>
    </lineage>
</organism>
<proteinExistence type="predicted"/>